<proteinExistence type="predicted"/>
<organism evidence="2">
    <name type="scientific">uncultured Thermoleophilia bacterium</name>
    <dbReference type="NCBI Taxonomy" id="1497501"/>
    <lineage>
        <taxon>Bacteria</taxon>
        <taxon>Bacillati</taxon>
        <taxon>Actinomycetota</taxon>
        <taxon>Thermoleophilia</taxon>
        <taxon>environmental samples</taxon>
    </lineage>
</organism>
<feature type="non-terminal residue" evidence="2">
    <location>
        <position position="113"/>
    </location>
</feature>
<sequence>GARVRGVRSFRRGPVPVLSLVRDAAAVEAGRAVPTASARRDGREPRAAGLPLPRRGAGRAPRPLQRLGRRRRDRGDLGRGRGGRAPGAVPGRRPGDHGSPAALSGRPGAKPSL</sequence>
<dbReference type="AlphaFoldDB" id="A0A6J4TLH7"/>
<evidence type="ECO:0000313" key="2">
    <source>
        <dbReference type="EMBL" id="CAA9525508.1"/>
    </source>
</evidence>
<dbReference type="EMBL" id="CADCWC010000090">
    <property type="protein sequence ID" value="CAA9525508.1"/>
    <property type="molecule type" value="Genomic_DNA"/>
</dbReference>
<feature type="region of interest" description="Disordered" evidence="1">
    <location>
        <begin position="29"/>
        <end position="113"/>
    </location>
</feature>
<accession>A0A6J4TLH7</accession>
<evidence type="ECO:0000256" key="1">
    <source>
        <dbReference type="SAM" id="MobiDB-lite"/>
    </source>
</evidence>
<gene>
    <name evidence="2" type="ORF">AVDCRST_MAG79-483</name>
</gene>
<feature type="compositionally biased region" description="Low complexity" evidence="1">
    <location>
        <begin position="47"/>
        <end position="66"/>
    </location>
</feature>
<name>A0A6J4TLH7_9ACTN</name>
<feature type="non-terminal residue" evidence="2">
    <location>
        <position position="1"/>
    </location>
</feature>
<reference evidence="2" key="1">
    <citation type="submission" date="2020-02" db="EMBL/GenBank/DDBJ databases">
        <authorList>
            <person name="Meier V. D."/>
        </authorList>
    </citation>
    <scope>NUCLEOTIDE SEQUENCE</scope>
    <source>
        <strain evidence="2">AVDCRST_MAG79</strain>
    </source>
</reference>
<protein>
    <submittedName>
        <fullName evidence="2">Uncharacterized protein</fullName>
    </submittedName>
</protein>